<feature type="compositionally biased region" description="Acidic residues" evidence="2">
    <location>
        <begin position="27"/>
        <end position="37"/>
    </location>
</feature>
<dbReference type="InterPro" id="IPR016186">
    <property type="entry name" value="C-type_lectin-like/link_sf"/>
</dbReference>
<organism evidence="4 5">
    <name type="scientific">Canis lupus dingo</name>
    <name type="common">dingo</name>
    <dbReference type="NCBI Taxonomy" id="286419"/>
    <lineage>
        <taxon>Eukaryota</taxon>
        <taxon>Metazoa</taxon>
        <taxon>Chordata</taxon>
        <taxon>Craniata</taxon>
        <taxon>Vertebrata</taxon>
        <taxon>Euteleostomi</taxon>
        <taxon>Mammalia</taxon>
        <taxon>Eutheria</taxon>
        <taxon>Laurasiatheria</taxon>
        <taxon>Carnivora</taxon>
        <taxon>Caniformia</taxon>
        <taxon>Canidae</taxon>
        <taxon>Canis</taxon>
    </lineage>
</organism>
<evidence type="ECO:0000256" key="2">
    <source>
        <dbReference type="SAM" id="MobiDB-lite"/>
    </source>
</evidence>
<dbReference type="PANTHER" id="PTHR22991">
    <property type="entry name" value="PROTEIN CBG13490"/>
    <property type="match status" value="1"/>
</dbReference>
<dbReference type="Gene3D" id="3.10.100.10">
    <property type="entry name" value="Mannose-Binding Protein A, subunit A"/>
    <property type="match status" value="1"/>
</dbReference>
<feature type="region of interest" description="Disordered" evidence="2">
    <location>
        <begin position="1"/>
        <end position="47"/>
    </location>
</feature>
<keyword evidence="5" id="KW-1185">Reference proteome</keyword>
<name>A0A8C0QT14_CANLU</name>
<dbReference type="InterPro" id="IPR050976">
    <property type="entry name" value="Snaclec"/>
</dbReference>
<dbReference type="PROSITE" id="PS50041">
    <property type="entry name" value="C_TYPE_LECTIN_2"/>
    <property type="match status" value="1"/>
</dbReference>
<keyword evidence="1" id="KW-1015">Disulfide bond</keyword>
<dbReference type="Proteomes" id="UP000694391">
    <property type="component" value="Unplaced"/>
</dbReference>
<proteinExistence type="predicted"/>
<dbReference type="InterPro" id="IPR002352">
    <property type="entry name" value="Eosinophil_major_basic"/>
</dbReference>
<dbReference type="InterPro" id="IPR001304">
    <property type="entry name" value="C-type_lectin-like"/>
</dbReference>
<dbReference type="GeneTree" id="ENSGT00440000039859"/>
<feature type="compositionally biased region" description="Basic and acidic residues" evidence="2">
    <location>
        <begin position="1"/>
        <end position="10"/>
    </location>
</feature>
<accession>A0A8C0QT14</accession>
<reference evidence="4" key="2">
    <citation type="submission" date="2025-09" db="UniProtKB">
        <authorList>
            <consortium name="Ensembl"/>
        </authorList>
    </citation>
    <scope>IDENTIFICATION</scope>
</reference>
<protein>
    <submittedName>
        <fullName evidence="4">Bone marrow proteoglycan-like</fullName>
    </submittedName>
</protein>
<evidence type="ECO:0000259" key="3">
    <source>
        <dbReference type="PROSITE" id="PS50041"/>
    </source>
</evidence>
<evidence type="ECO:0000313" key="5">
    <source>
        <dbReference type="Proteomes" id="UP000694391"/>
    </source>
</evidence>
<dbReference type="AlphaFoldDB" id="A0A8C0QT14"/>
<dbReference type="Ensembl" id="ENSCAFT00020000839.1">
    <property type="protein sequence ID" value="ENSCAFP00020000680.1"/>
    <property type="gene ID" value="ENSCAFG00020000701.1"/>
</dbReference>
<dbReference type="GO" id="GO:0006955">
    <property type="term" value="P:immune response"/>
    <property type="evidence" value="ECO:0007669"/>
    <property type="project" value="InterPro"/>
</dbReference>
<dbReference type="SMART" id="SM00034">
    <property type="entry name" value="CLECT"/>
    <property type="match status" value="1"/>
</dbReference>
<evidence type="ECO:0000313" key="4">
    <source>
        <dbReference type="Ensembl" id="ENSCAFP00020000680.1"/>
    </source>
</evidence>
<dbReference type="PRINTS" id="PR00770">
    <property type="entry name" value="EMAJORBASICP"/>
</dbReference>
<evidence type="ECO:0000256" key="1">
    <source>
        <dbReference type="ARBA" id="ARBA00023157"/>
    </source>
</evidence>
<feature type="domain" description="C-type lectin" evidence="3">
    <location>
        <begin position="73"/>
        <end position="168"/>
    </location>
</feature>
<dbReference type="PANTHER" id="PTHR22991:SF40">
    <property type="entry name" value="PROTEIN CBG13490"/>
    <property type="match status" value="1"/>
</dbReference>
<dbReference type="InterPro" id="IPR016187">
    <property type="entry name" value="CTDL_fold"/>
</dbReference>
<gene>
    <name evidence="4" type="primary">PRG2</name>
</gene>
<dbReference type="SUPFAM" id="SSF56436">
    <property type="entry name" value="C-type lectin-like"/>
    <property type="match status" value="1"/>
</dbReference>
<sequence>MPENEPKEAPTGEMTLLEEKEEGYSGTEDDPEEEGAVECDSALDKEEEDFQCPKEEDIVRLEGSPGCKNCPRFLLVRHFKKFNKAQRVCRRCYRGNLASIHSAGSNCQIQNTVRCLNQGQVWIGGTVRGWGPFRHFSWVDGSGWNYATWAAGQPAFYSGRCVSFCTKGEVGVRMRDGKAGWEGALGGPHGRSAGRGLHPHGKGLLSLETPRWRQEWVGVG</sequence>
<reference evidence="4" key="1">
    <citation type="submission" date="2025-08" db="UniProtKB">
        <authorList>
            <consortium name="Ensembl"/>
        </authorList>
    </citation>
    <scope>IDENTIFICATION</scope>
</reference>